<evidence type="ECO:0000256" key="1">
    <source>
        <dbReference type="SAM" id="MobiDB-lite"/>
    </source>
</evidence>
<dbReference type="STRING" id="133385.A0A2T9YPM3"/>
<evidence type="ECO:0000313" key="2">
    <source>
        <dbReference type="EMBL" id="PVU94282.1"/>
    </source>
</evidence>
<dbReference type="AlphaFoldDB" id="A0A2T9YPM3"/>
<keyword evidence="3" id="KW-1185">Reference proteome</keyword>
<dbReference type="PANTHER" id="PTHR13621:SF2">
    <property type="entry name" value="PROLINE-RICH PROTEIN PRCC"/>
    <property type="match status" value="1"/>
</dbReference>
<dbReference type="GO" id="GO:0005634">
    <property type="term" value="C:nucleus"/>
    <property type="evidence" value="ECO:0007669"/>
    <property type="project" value="TreeGrafter"/>
</dbReference>
<accession>A0A2T9YPM3</accession>
<dbReference type="InterPro" id="IPR018800">
    <property type="entry name" value="PRCC"/>
</dbReference>
<feature type="region of interest" description="Disordered" evidence="1">
    <location>
        <begin position="1"/>
        <end position="21"/>
    </location>
</feature>
<evidence type="ECO:0000313" key="3">
    <source>
        <dbReference type="Proteomes" id="UP000245383"/>
    </source>
</evidence>
<dbReference type="EMBL" id="MBFR01000096">
    <property type="protein sequence ID" value="PVU94282.1"/>
    <property type="molecule type" value="Genomic_DNA"/>
</dbReference>
<organism evidence="2 3">
    <name type="scientific">Smittium simulii</name>
    <dbReference type="NCBI Taxonomy" id="133385"/>
    <lineage>
        <taxon>Eukaryota</taxon>
        <taxon>Fungi</taxon>
        <taxon>Fungi incertae sedis</taxon>
        <taxon>Zoopagomycota</taxon>
        <taxon>Kickxellomycotina</taxon>
        <taxon>Harpellomycetes</taxon>
        <taxon>Harpellales</taxon>
        <taxon>Legeriomycetaceae</taxon>
        <taxon>Smittium</taxon>
    </lineage>
</organism>
<name>A0A2T9YPM3_9FUNG</name>
<feature type="compositionally biased region" description="Polar residues" evidence="1">
    <location>
        <begin position="1"/>
        <end position="16"/>
    </location>
</feature>
<proteinExistence type="predicted"/>
<gene>
    <name evidence="2" type="ORF">BB561_002660</name>
</gene>
<dbReference type="Pfam" id="PF10253">
    <property type="entry name" value="PRCC"/>
    <property type="match status" value="1"/>
</dbReference>
<sequence length="352" mass="40202">MSLVLNYSSDSESEGQAQDAAFNGKMANVSKSEHSVDQAKITLKIKVEAPKSITREPLNHDDIDKGENAYILQKPPGSGLLSEKLSSLLPKPKNNKKLSNFLPRKIQKLDNKTKVTVNNNTNSSEISIKDLKEDSVDNAQTPQEHETNYFFPLNASQINPDSVDENSNPPLYYDPAENISHSDTNEQNYCYENYYSQQPMPETETEPHIQDIDQDILKHIPKSERMLFNHSNLRSVRQSDFIDENATAVKASTSNFLPSDYQAFSDFSNSKIEPSKMQKRKHNIMYLAFEAKQKEVKLKESYAQNAKTQRETRSKYGNYLLSFNFVYIEYAPNCVFNFITTKVLSFIFNIGF</sequence>
<comment type="caution">
    <text evidence="2">The sequence shown here is derived from an EMBL/GenBank/DDBJ whole genome shotgun (WGS) entry which is preliminary data.</text>
</comment>
<dbReference type="Proteomes" id="UP000245383">
    <property type="component" value="Unassembled WGS sequence"/>
</dbReference>
<reference evidence="2 3" key="1">
    <citation type="journal article" date="2018" name="MBio">
        <title>Comparative Genomics Reveals the Core Gene Toolbox for the Fungus-Insect Symbiosis.</title>
        <authorList>
            <person name="Wang Y."/>
            <person name="Stata M."/>
            <person name="Wang W."/>
            <person name="Stajich J.E."/>
            <person name="White M.M."/>
            <person name="Moncalvo J.M."/>
        </authorList>
    </citation>
    <scope>NUCLEOTIDE SEQUENCE [LARGE SCALE GENOMIC DNA]</scope>
    <source>
        <strain evidence="2 3">SWE-8-4</strain>
    </source>
</reference>
<protein>
    <submittedName>
        <fullName evidence="2">Uncharacterized protein</fullName>
    </submittedName>
</protein>
<dbReference type="OrthoDB" id="206969at2759"/>
<dbReference type="PANTHER" id="PTHR13621">
    <property type="entry name" value="PROLINE-RICH PROTEIN PRCC"/>
    <property type="match status" value="1"/>
</dbReference>